<evidence type="ECO:0000256" key="6">
    <source>
        <dbReference type="ARBA" id="ARBA00023295"/>
    </source>
</evidence>
<comment type="subcellular location">
    <subcellularLocation>
        <location evidence="1">Secreted</location>
        <location evidence="1">Cell wall</location>
    </subcellularLocation>
</comment>
<evidence type="ECO:0000256" key="9">
    <source>
        <dbReference type="RuleBase" id="RU361169"/>
    </source>
</evidence>
<protein>
    <recommendedName>
        <fullName evidence="13">Polygalacturonase</fullName>
    </recommendedName>
</protein>
<keyword evidence="6 9" id="KW-0326">Glycosidase</keyword>
<keyword evidence="4" id="KW-0964">Secreted</keyword>
<dbReference type="AlphaFoldDB" id="A0ABD3TLQ7"/>
<dbReference type="InterPro" id="IPR006626">
    <property type="entry name" value="PbH1"/>
</dbReference>
<name>A0ABD3TLQ7_9LAMI</name>
<evidence type="ECO:0000256" key="10">
    <source>
        <dbReference type="SAM" id="SignalP"/>
    </source>
</evidence>
<dbReference type="InterPro" id="IPR012334">
    <property type="entry name" value="Pectin_lyas_fold"/>
</dbReference>
<dbReference type="GO" id="GO:0071555">
    <property type="term" value="P:cell wall organization"/>
    <property type="evidence" value="ECO:0007669"/>
    <property type="project" value="UniProtKB-KW"/>
</dbReference>
<dbReference type="SUPFAM" id="SSF51126">
    <property type="entry name" value="Pectin lyase-like"/>
    <property type="match status" value="1"/>
</dbReference>
<sequence length="399" mass="42970">MKYVFMDGVFLWFSLAFFLCNRHVQSQPNYVFKVTEFGAIPDGKTDSSNAFASVWKKACETQGGLVVVPFGTYFVSSATFQGPCNGKTLLQIDGNIIASSDPSLNKENWIQFYSLDGLDVSGRGTFDGRGASAWPYNNCDVSSNCNLPPVSIDITSVKNASFRGINSINSKGFHFNIVGSDNVVIKNVHITAPKDSPNTDGIHIGKSNNIKIFNTHISTGDDCVSLGDGNTNINITRVWCGPGHGISIGSLGKYKGEEDVRGITVRNCSFDNTENGLRIKTWAPSTVSTTVSDVTFEEIIANNVENPVIIDQYYCPHSACSHSGESTIGINGVKFINVKGTSATQVSVNIRCSKAKHCTNIELSGFDLKLQGTGEPTTALCSNADAKIFGSNQLPLHCS</sequence>
<dbReference type="PANTHER" id="PTHR31375">
    <property type="match status" value="1"/>
</dbReference>
<evidence type="ECO:0000256" key="1">
    <source>
        <dbReference type="ARBA" id="ARBA00004191"/>
    </source>
</evidence>
<keyword evidence="10" id="KW-0732">Signal</keyword>
<dbReference type="Gene3D" id="2.160.20.10">
    <property type="entry name" value="Single-stranded right-handed beta-helix, Pectin lyase-like"/>
    <property type="match status" value="1"/>
</dbReference>
<dbReference type="EMBL" id="JBJXBP010000003">
    <property type="protein sequence ID" value="KAL3837660.1"/>
    <property type="molecule type" value="Genomic_DNA"/>
</dbReference>
<evidence type="ECO:0000256" key="3">
    <source>
        <dbReference type="ARBA" id="ARBA00022512"/>
    </source>
</evidence>
<dbReference type="InterPro" id="IPR011050">
    <property type="entry name" value="Pectin_lyase_fold/virulence"/>
</dbReference>
<organism evidence="11 12">
    <name type="scientific">Penstemon smallii</name>
    <dbReference type="NCBI Taxonomy" id="265156"/>
    <lineage>
        <taxon>Eukaryota</taxon>
        <taxon>Viridiplantae</taxon>
        <taxon>Streptophyta</taxon>
        <taxon>Embryophyta</taxon>
        <taxon>Tracheophyta</taxon>
        <taxon>Spermatophyta</taxon>
        <taxon>Magnoliopsida</taxon>
        <taxon>eudicotyledons</taxon>
        <taxon>Gunneridae</taxon>
        <taxon>Pentapetalae</taxon>
        <taxon>asterids</taxon>
        <taxon>lamiids</taxon>
        <taxon>Lamiales</taxon>
        <taxon>Plantaginaceae</taxon>
        <taxon>Cheloneae</taxon>
        <taxon>Penstemon</taxon>
    </lineage>
</organism>
<keyword evidence="3" id="KW-0134">Cell wall</keyword>
<feature type="signal peptide" evidence="10">
    <location>
        <begin position="1"/>
        <end position="26"/>
    </location>
</feature>
<dbReference type="PROSITE" id="PS00502">
    <property type="entry name" value="POLYGALACTURONASE"/>
    <property type="match status" value="1"/>
</dbReference>
<evidence type="ECO:0008006" key="13">
    <source>
        <dbReference type="Google" id="ProtNLM"/>
    </source>
</evidence>
<evidence type="ECO:0000313" key="11">
    <source>
        <dbReference type="EMBL" id="KAL3837660.1"/>
    </source>
</evidence>
<evidence type="ECO:0000256" key="2">
    <source>
        <dbReference type="ARBA" id="ARBA00008834"/>
    </source>
</evidence>
<dbReference type="GO" id="GO:0004553">
    <property type="term" value="F:hydrolase activity, hydrolyzing O-glycosyl compounds"/>
    <property type="evidence" value="ECO:0007669"/>
    <property type="project" value="UniProtKB-ARBA"/>
</dbReference>
<evidence type="ECO:0000256" key="8">
    <source>
        <dbReference type="PROSITE-ProRule" id="PRU10052"/>
    </source>
</evidence>
<keyword evidence="12" id="KW-1185">Reference proteome</keyword>
<keyword evidence="5 9" id="KW-0378">Hydrolase</keyword>
<feature type="chain" id="PRO_5044842148" description="Polygalacturonase" evidence="10">
    <location>
        <begin position="27"/>
        <end position="399"/>
    </location>
</feature>
<dbReference type="SMART" id="SM00710">
    <property type="entry name" value="PbH1"/>
    <property type="match status" value="3"/>
</dbReference>
<evidence type="ECO:0000313" key="12">
    <source>
        <dbReference type="Proteomes" id="UP001634393"/>
    </source>
</evidence>
<dbReference type="Pfam" id="PF00295">
    <property type="entry name" value="Glyco_hydro_28"/>
    <property type="match status" value="1"/>
</dbReference>
<evidence type="ECO:0000256" key="7">
    <source>
        <dbReference type="ARBA" id="ARBA00023316"/>
    </source>
</evidence>
<accession>A0ABD3TLQ7</accession>
<keyword evidence="7" id="KW-0961">Cell wall biogenesis/degradation</keyword>
<comment type="similarity">
    <text evidence="2 9">Belongs to the glycosyl hydrolase 28 family.</text>
</comment>
<proteinExistence type="inferred from homology"/>
<feature type="active site" evidence="8">
    <location>
        <position position="244"/>
    </location>
</feature>
<dbReference type="FunFam" id="2.160.20.10:FF:000004">
    <property type="entry name" value="Pectin lyase-like superfamily protein"/>
    <property type="match status" value="1"/>
</dbReference>
<dbReference type="InterPro" id="IPR000743">
    <property type="entry name" value="Glyco_hydro_28"/>
</dbReference>
<evidence type="ECO:0000256" key="4">
    <source>
        <dbReference type="ARBA" id="ARBA00022525"/>
    </source>
</evidence>
<dbReference type="Proteomes" id="UP001634393">
    <property type="component" value="Unassembled WGS sequence"/>
</dbReference>
<evidence type="ECO:0000256" key="5">
    <source>
        <dbReference type="ARBA" id="ARBA00022801"/>
    </source>
</evidence>
<gene>
    <name evidence="11" type="ORF">ACJIZ3_022251</name>
</gene>
<comment type="caution">
    <text evidence="11">The sequence shown here is derived from an EMBL/GenBank/DDBJ whole genome shotgun (WGS) entry which is preliminary data.</text>
</comment>
<reference evidence="11 12" key="1">
    <citation type="submission" date="2024-12" db="EMBL/GenBank/DDBJ databases">
        <title>The unique morphological basis and parallel evolutionary history of personate flowers in Penstemon.</title>
        <authorList>
            <person name="Depatie T.H."/>
            <person name="Wessinger C.A."/>
        </authorList>
    </citation>
    <scope>NUCLEOTIDE SEQUENCE [LARGE SCALE GENOMIC DNA]</scope>
    <source>
        <strain evidence="11">WTNN_2</strain>
        <tissue evidence="11">Leaf</tissue>
    </source>
</reference>